<name>A0A0X3AMK6_9FLAO</name>
<dbReference type="RefSeq" id="WP_141656172.1">
    <property type="nucleotide sequence ID" value="NZ_FCOR01000002.1"/>
</dbReference>
<protein>
    <submittedName>
        <fullName evidence="1">Uncharacterized protein</fullName>
    </submittedName>
</protein>
<reference evidence="1 2" key="1">
    <citation type="submission" date="2016-01" db="EMBL/GenBank/DDBJ databases">
        <authorList>
            <person name="McClelland M."/>
            <person name="Jain A."/>
            <person name="Saraogi P."/>
            <person name="Mendelson R."/>
            <person name="Westerman R."/>
            <person name="SanMiguel P."/>
            <person name="Csonka L."/>
        </authorList>
    </citation>
    <scope>NUCLEOTIDE SEQUENCE [LARGE SCALE GENOMIC DNA]</scope>
    <source>
        <strain evidence="1 2">R-53146</strain>
    </source>
</reference>
<keyword evidence="2" id="KW-1185">Reference proteome</keyword>
<organism evidence="1 2">
    <name type="scientific">Apibacter mensalis</name>
    <dbReference type="NCBI Taxonomy" id="1586267"/>
    <lineage>
        <taxon>Bacteria</taxon>
        <taxon>Pseudomonadati</taxon>
        <taxon>Bacteroidota</taxon>
        <taxon>Flavobacteriia</taxon>
        <taxon>Flavobacteriales</taxon>
        <taxon>Weeksellaceae</taxon>
        <taxon>Apibacter</taxon>
    </lineage>
</organism>
<evidence type="ECO:0000313" key="1">
    <source>
        <dbReference type="EMBL" id="CVK15602.1"/>
    </source>
</evidence>
<proteinExistence type="predicted"/>
<dbReference type="OrthoDB" id="1271862at2"/>
<accession>A0A0X3AMK6</accession>
<dbReference type="EMBL" id="FCOR01000002">
    <property type="protein sequence ID" value="CVK15602.1"/>
    <property type="molecule type" value="Genomic_DNA"/>
</dbReference>
<gene>
    <name evidence="1" type="ORF">Ga0061079_102149</name>
</gene>
<dbReference type="STRING" id="1586267.GCA_001418685_00429"/>
<dbReference type="AlphaFoldDB" id="A0A0X3AMK6"/>
<dbReference type="Proteomes" id="UP000182761">
    <property type="component" value="Unassembled WGS sequence"/>
</dbReference>
<sequence>MTSSPPYKPKTTQQFYRFLQEEQTLIHGMEEKNDKTALIYCTRYPVKEFFNVGWETFKPQYWSTRMSETDKILHKKLDLITSNLQMIISPQGTLHDLTNVIEIQKKADRILNDLSHKYLGGNAQKLFKAYQNYYAHKRNIMSSLCSYSAIGLLLPPYTAVPREVKNVKLMESILFTLQEKSKPITDTEIKITGKLQEQHELSDLQALAELRKIKIKKQDIPKLELYEGIYHLQPDKSVKSASLSIHFSFGENYKKTLHIHHLQQKLDNKYGKGKFHAAFIMALFFCLFFTSCSNDSHASRATNSGNIGGSIEGTTHAGQSSGARIQITKTGQTVTLNKPPFGDNPTVLDAYFAQQDTKTKEYKKINSAAIGDIVYIVVDTANLFAKKITVTIKDKNNIISGNIPFQQYKSIGNEFADNGEDVKGIFEAKVRNEINDQRFALYKIALKGKDEVTTKKWKEAIEKHSEKKLQLSLTVLADEENVIYCGSNDANDTEKNVWLNQEGKWFEVDICVCGDWANISSFIDKEDFIGGKTPGIEENCFAYALAEMERVNFTLKSKGWMIVKEQI</sequence>
<evidence type="ECO:0000313" key="2">
    <source>
        <dbReference type="Proteomes" id="UP000182761"/>
    </source>
</evidence>